<evidence type="ECO:0000256" key="2">
    <source>
        <dbReference type="SAM" id="SignalP"/>
    </source>
</evidence>
<dbReference type="InterPro" id="IPR029058">
    <property type="entry name" value="AB_hydrolase_fold"/>
</dbReference>
<protein>
    <recommendedName>
        <fullName evidence="5">Serine carboxypeptidase-like 18</fullName>
    </recommendedName>
</protein>
<proteinExistence type="inferred from homology"/>
<dbReference type="Proteomes" id="UP001627284">
    <property type="component" value="Unassembled WGS sequence"/>
</dbReference>
<accession>A0ABD2R5N1</accession>
<dbReference type="Gene3D" id="3.40.50.1820">
    <property type="entry name" value="alpha/beta hydrolase"/>
    <property type="match status" value="1"/>
</dbReference>
<dbReference type="Pfam" id="PF00450">
    <property type="entry name" value="Peptidase_S10"/>
    <property type="match status" value="1"/>
</dbReference>
<evidence type="ECO:0000313" key="4">
    <source>
        <dbReference type="Proteomes" id="UP001627284"/>
    </source>
</evidence>
<dbReference type="EMBL" id="JBJKTR010000022">
    <property type="protein sequence ID" value="KAL3326211.1"/>
    <property type="molecule type" value="Genomic_DNA"/>
</dbReference>
<evidence type="ECO:0000256" key="1">
    <source>
        <dbReference type="ARBA" id="ARBA00009431"/>
    </source>
</evidence>
<name>A0ABD2R5N1_9SOLN</name>
<dbReference type="PANTHER" id="PTHR11802">
    <property type="entry name" value="SERINE PROTEASE FAMILY S10 SERINE CARBOXYPEPTIDASE"/>
    <property type="match status" value="1"/>
</dbReference>
<keyword evidence="4" id="KW-1185">Reference proteome</keyword>
<feature type="non-terminal residue" evidence="3">
    <location>
        <position position="1"/>
    </location>
</feature>
<evidence type="ECO:0000313" key="3">
    <source>
        <dbReference type="EMBL" id="KAL3326211.1"/>
    </source>
</evidence>
<dbReference type="AlphaFoldDB" id="A0ABD2R5N1"/>
<dbReference type="FunFam" id="3.40.50.1820:FF:000072">
    <property type="entry name" value="Serine carboxypeptidase-like 19"/>
    <property type="match status" value="1"/>
</dbReference>
<evidence type="ECO:0008006" key="5">
    <source>
        <dbReference type="Google" id="ProtNLM"/>
    </source>
</evidence>
<comment type="similarity">
    <text evidence="1">Belongs to the peptidase S10 family.</text>
</comment>
<dbReference type="Gene3D" id="3.40.50.12670">
    <property type="match status" value="1"/>
</dbReference>
<organism evidence="3 4">
    <name type="scientific">Solanum stoloniferum</name>
    <dbReference type="NCBI Taxonomy" id="62892"/>
    <lineage>
        <taxon>Eukaryota</taxon>
        <taxon>Viridiplantae</taxon>
        <taxon>Streptophyta</taxon>
        <taxon>Embryophyta</taxon>
        <taxon>Tracheophyta</taxon>
        <taxon>Spermatophyta</taxon>
        <taxon>Magnoliopsida</taxon>
        <taxon>eudicotyledons</taxon>
        <taxon>Gunneridae</taxon>
        <taxon>Pentapetalae</taxon>
        <taxon>asterids</taxon>
        <taxon>lamiids</taxon>
        <taxon>Solanales</taxon>
        <taxon>Solanaceae</taxon>
        <taxon>Solanoideae</taxon>
        <taxon>Solaneae</taxon>
        <taxon>Solanum</taxon>
    </lineage>
</organism>
<dbReference type="PRINTS" id="PR00724">
    <property type="entry name" value="CRBOXYPTASEC"/>
</dbReference>
<gene>
    <name evidence="3" type="ORF">AABB24_037076</name>
</gene>
<keyword evidence="2" id="KW-0732">Signal</keyword>
<dbReference type="FunFam" id="3.40.50.12670:FF:000002">
    <property type="entry name" value="Carboxypeptidase"/>
    <property type="match status" value="1"/>
</dbReference>
<sequence>HLIFSIPFNSSPMVRFIVILLLLLISQVVSSHFIVETLPGFDRKLPFTLETGYIGVGEEEKVQLFYFFVESERDPENDPLMIWLTGGPGCSALSTFLYEMGPLTFDYANSSGNFPKLELNSYSWTKVANVIFIDQPAGTGYSYANTSEAYNCSDTLSVTLTYDFLRKWLMDHPEYLKNPLYVTGGSYSGFFVGPLARKIYDGIELGDKPRVNIKGYIQGNAQTDRYIDFNGRVKYANRMGLISDKIYQSTKANCNGNYIDVDPNNILCLSDLQKVERCLKNIQGTHILEPWCDLESFMSILQETPTNGQSVFPIPGPWCREKNYIYSYVWANDKAVQKALNVREGTILEWVRCNESMHYRGKERTESYVYDVPSVVDDHRHLTSKSCRALIYSGDHDMIVPHLTTEEWIDTLKLPIVDDWEPWFVDAQVAGYKMKYLQNDYELTYATVKGAGHTAAEYMPEQCLSMVDRWFSGDPL</sequence>
<feature type="signal peptide" evidence="2">
    <location>
        <begin position="1"/>
        <end position="31"/>
    </location>
</feature>
<reference evidence="3 4" key="1">
    <citation type="submission" date="2024-05" db="EMBL/GenBank/DDBJ databases">
        <title>De novo assembly of an allotetraploid wild potato.</title>
        <authorList>
            <person name="Hosaka A.J."/>
        </authorList>
    </citation>
    <scope>NUCLEOTIDE SEQUENCE [LARGE SCALE GENOMIC DNA]</scope>
    <source>
        <tissue evidence="3">Young leaves</tissue>
    </source>
</reference>
<dbReference type="PANTHER" id="PTHR11802:SF358">
    <property type="entry name" value="GLUCOSE ACYLTRANSFERASE"/>
    <property type="match status" value="1"/>
</dbReference>
<dbReference type="InterPro" id="IPR001563">
    <property type="entry name" value="Peptidase_S10"/>
</dbReference>
<comment type="caution">
    <text evidence="3">The sequence shown here is derived from an EMBL/GenBank/DDBJ whole genome shotgun (WGS) entry which is preliminary data.</text>
</comment>
<dbReference type="SUPFAM" id="SSF53474">
    <property type="entry name" value="alpha/beta-Hydrolases"/>
    <property type="match status" value="1"/>
</dbReference>
<feature type="chain" id="PRO_5044873451" description="Serine carboxypeptidase-like 18" evidence="2">
    <location>
        <begin position="32"/>
        <end position="476"/>
    </location>
</feature>